<dbReference type="PANTHER" id="PTHR30204">
    <property type="entry name" value="REDOX-CYCLING DRUG-SENSING TRANSCRIPTIONAL ACTIVATOR SOXR"/>
    <property type="match status" value="1"/>
</dbReference>
<protein>
    <submittedName>
        <fullName evidence="3">DNA-binding transcriptional MerR regulator</fullName>
    </submittedName>
</protein>
<evidence type="ECO:0000313" key="3">
    <source>
        <dbReference type="EMBL" id="TCO25726.1"/>
    </source>
</evidence>
<keyword evidence="4" id="KW-1185">Reference proteome</keyword>
<feature type="domain" description="HTH merR-type" evidence="2">
    <location>
        <begin position="37"/>
        <end position="80"/>
    </location>
</feature>
<keyword evidence="1 3" id="KW-0238">DNA-binding</keyword>
<dbReference type="SMART" id="SM00422">
    <property type="entry name" value="HTH_MERR"/>
    <property type="match status" value="2"/>
</dbReference>
<dbReference type="PANTHER" id="PTHR30204:SF93">
    <property type="entry name" value="HTH MERR-TYPE DOMAIN-CONTAINING PROTEIN"/>
    <property type="match status" value="1"/>
</dbReference>
<accession>A0ABY2BNQ3</accession>
<proteinExistence type="predicted"/>
<evidence type="ECO:0000259" key="2">
    <source>
        <dbReference type="PROSITE" id="PS50937"/>
    </source>
</evidence>
<evidence type="ECO:0000256" key="1">
    <source>
        <dbReference type="ARBA" id="ARBA00023125"/>
    </source>
</evidence>
<dbReference type="Gene3D" id="1.10.1660.10">
    <property type="match status" value="2"/>
</dbReference>
<dbReference type="EMBL" id="SLWM01000004">
    <property type="protein sequence ID" value="TCO25726.1"/>
    <property type="molecule type" value="Genomic_DNA"/>
</dbReference>
<gene>
    <name evidence="3" type="ORF">EV644_104230</name>
</gene>
<organism evidence="3 4">
    <name type="scientific">Kribbella orskensis</name>
    <dbReference type="NCBI Taxonomy" id="2512216"/>
    <lineage>
        <taxon>Bacteria</taxon>
        <taxon>Bacillati</taxon>
        <taxon>Actinomycetota</taxon>
        <taxon>Actinomycetes</taxon>
        <taxon>Propionibacteriales</taxon>
        <taxon>Kribbellaceae</taxon>
        <taxon>Kribbella</taxon>
    </lineage>
</organism>
<dbReference type="GO" id="GO:0003677">
    <property type="term" value="F:DNA binding"/>
    <property type="evidence" value="ECO:0007669"/>
    <property type="project" value="UniProtKB-KW"/>
</dbReference>
<dbReference type="Proteomes" id="UP000295818">
    <property type="component" value="Unassembled WGS sequence"/>
</dbReference>
<sequence>MQAEGLGSSLVPDVASGAAKSLRRRSNPRTQLRPIDLARMAGLGVTQIRTYERVGFLPAAERGANGYRRYSADHVEALRVSRILIDGYGWQGALEVMRAVHLGDRPTAYGLVNSRHAALDSQRIRIAAALEATDAVLRRSKEASQARGRAAVRIKEAARTVGVRPSAVRFWERQGLLHPAREPSTEYRLYDAEQLGRLNVIALLRDVGYRFDTIRQVLDELAGGRPDQIRHALDERLERLNQMTWSCITATSTLHNYLESALPGAGRSR</sequence>
<dbReference type="Pfam" id="PF13411">
    <property type="entry name" value="MerR_1"/>
    <property type="match status" value="1"/>
</dbReference>
<dbReference type="InterPro" id="IPR000551">
    <property type="entry name" value="MerR-type_HTH_dom"/>
</dbReference>
<dbReference type="SUPFAM" id="SSF46955">
    <property type="entry name" value="Putative DNA-binding domain"/>
    <property type="match status" value="2"/>
</dbReference>
<dbReference type="InterPro" id="IPR009061">
    <property type="entry name" value="DNA-bd_dom_put_sf"/>
</dbReference>
<evidence type="ECO:0000313" key="4">
    <source>
        <dbReference type="Proteomes" id="UP000295818"/>
    </source>
</evidence>
<reference evidence="3 4" key="1">
    <citation type="journal article" date="2015" name="Stand. Genomic Sci.">
        <title>Genomic Encyclopedia of Bacterial and Archaeal Type Strains, Phase III: the genomes of soil and plant-associated and newly described type strains.</title>
        <authorList>
            <person name="Whitman W.B."/>
            <person name="Woyke T."/>
            <person name="Klenk H.P."/>
            <person name="Zhou Y."/>
            <person name="Lilburn T.G."/>
            <person name="Beck B.J."/>
            <person name="De Vos P."/>
            <person name="Vandamme P."/>
            <person name="Eisen J.A."/>
            <person name="Garrity G."/>
            <person name="Hugenholtz P."/>
            <person name="Kyrpides N.C."/>
        </authorList>
    </citation>
    <scope>NUCLEOTIDE SEQUENCE [LARGE SCALE GENOMIC DNA]</scope>
    <source>
        <strain evidence="3 4">VKM Ac-2538</strain>
    </source>
</reference>
<dbReference type="InterPro" id="IPR047057">
    <property type="entry name" value="MerR_fam"/>
</dbReference>
<name>A0ABY2BNQ3_9ACTN</name>
<dbReference type="Pfam" id="PF00376">
    <property type="entry name" value="MerR"/>
    <property type="match status" value="1"/>
</dbReference>
<feature type="domain" description="HTH merR-type" evidence="2">
    <location>
        <begin position="151"/>
        <end position="220"/>
    </location>
</feature>
<comment type="caution">
    <text evidence="3">The sequence shown here is derived from an EMBL/GenBank/DDBJ whole genome shotgun (WGS) entry which is preliminary data.</text>
</comment>
<dbReference type="PROSITE" id="PS50937">
    <property type="entry name" value="HTH_MERR_2"/>
    <property type="match status" value="2"/>
</dbReference>